<gene>
    <name evidence="2" type="ORF">SAMN05428998_12968</name>
</gene>
<sequence>MRRVFASPAAGALLAGLALLLPVPSARAQTYDDYRFPEWDSLPARILAEARNSLDPEDVEPLRRVEFVFDASLRDWATVQIHRDGTRYRIVLYKAMLAAIDATVRSSIVTSYAPACADSYERRFYAVYAADFREDDHGPTVPGLPLPETFLAGEPGCAAYAELLRDLPAAWRERYDLLFDGSVAFVFLHELAHIRLNHNAPAGPAESRRREAAADAWAIERLPRLYPAGTALPVLLHIAKTTTPPLDEQREMSHPAGAERIVRLLDVLIQKQRDAGFLAQLRQLRATFSPLIAAPPAQAAGPVTASRPRHER</sequence>
<keyword evidence="1" id="KW-0732">Signal</keyword>
<evidence type="ECO:0000313" key="3">
    <source>
        <dbReference type="Proteomes" id="UP000192917"/>
    </source>
</evidence>
<evidence type="ECO:0000313" key="2">
    <source>
        <dbReference type="EMBL" id="SMF70597.1"/>
    </source>
</evidence>
<proteinExistence type="predicted"/>
<keyword evidence="3" id="KW-1185">Reference proteome</keyword>
<dbReference type="AlphaFoldDB" id="A0A1Y6CKY9"/>
<name>A0A1Y6CKY9_9PROT</name>
<feature type="signal peptide" evidence="1">
    <location>
        <begin position="1"/>
        <end position="28"/>
    </location>
</feature>
<protein>
    <submittedName>
        <fullName evidence="2">Peptidase U49</fullName>
    </submittedName>
</protein>
<dbReference type="Proteomes" id="UP000192917">
    <property type="component" value="Unassembled WGS sequence"/>
</dbReference>
<reference evidence="2 3" key="1">
    <citation type="submission" date="2017-04" db="EMBL/GenBank/DDBJ databases">
        <authorList>
            <person name="Afonso C.L."/>
            <person name="Miller P.J."/>
            <person name="Scott M.A."/>
            <person name="Spackman E."/>
            <person name="Goraichik I."/>
            <person name="Dimitrov K.M."/>
            <person name="Suarez D.L."/>
            <person name="Swayne D.E."/>
        </authorList>
    </citation>
    <scope>NUCLEOTIDE SEQUENCE [LARGE SCALE GENOMIC DNA]</scope>
    <source>
        <strain evidence="2 3">USBA 355</strain>
    </source>
</reference>
<dbReference type="RefSeq" id="WP_085125565.1">
    <property type="nucleotide sequence ID" value="NZ_FWZX01000029.1"/>
</dbReference>
<evidence type="ECO:0000256" key="1">
    <source>
        <dbReference type="SAM" id="SignalP"/>
    </source>
</evidence>
<accession>A0A1Y6CKY9</accession>
<organism evidence="2 3">
    <name type="scientific">Tistlia consotensis USBA 355</name>
    <dbReference type="NCBI Taxonomy" id="560819"/>
    <lineage>
        <taxon>Bacteria</taxon>
        <taxon>Pseudomonadati</taxon>
        <taxon>Pseudomonadota</taxon>
        <taxon>Alphaproteobacteria</taxon>
        <taxon>Rhodospirillales</taxon>
        <taxon>Rhodovibrionaceae</taxon>
        <taxon>Tistlia</taxon>
    </lineage>
</organism>
<feature type="chain" id="PRO_5013119753" evidence="1">
    <location>
        <begin position="29"/>
        <end position="312"/>
    </location>
</feature>
<dbReference type="EMBL" id="FWZX01000029">
    <property type="protein sequence ID" value="SMF70597.1"/>
    <property type="molecule type" value="Genomic_DNA"/>
</dbReference>